<evidence type="ECO:0000256" key="10">
    <source>
        <dbReference type="SAM" id="MobiDB-lite"/>
    </source>
</evidence>
<evidence type="ECO:0000259" key="12">
    <source>
        <dbReference type="Pfam" id="PF13880"/>
    </source>
</evidence>
<comment type="caution">
    <text evidence="13">The sequence shown here is derived from an EMBL/GenBank/DDBJ whole genome shotgun (WGS) entry which is preliminary data.</text>
</comment>
<keyword evidence="6" id="KW-0862">Zinc</keyword>
<name>A0A8K0GZ65_9ROSA</name>
<feature type="region of interest" description="Disordered" evidence="10">
    <location>
        <begin position="1"/>
        <end position="29"/>
    </location>
</feature>
<evidence type="ECO:0000259" key="11">
    <source>
        <dbReference type="Pfam" id="PF13878"/>
    </source>
</evidence>
<feature type="compositionally biased region" description="Polar residues" evidence="10">
    <location>
        <begin position="1"/>
        <end position="17"/>
    </location>
</feature>
<evidence type="ECO:0000256" key="6">
    <source>
        <dbReference type="ARBA" id="ARBA00022833"/>
    </source>
</evidence>
<evidence type="ECO:0000256" key="8">
    <source>
        <dbReference type="ARBA" id="ARBA00023306"/>
    </source>
</evidence>
<organism evidence="13 14">
    <name type="scientific">Rhamnella rubrinervis</name>
    <dbReference type="NCBI Taxonomy" id="2594499"/>
    <lineage>
        <taxon>Eukaryota</taxon>
        <taxon>Viridiplantae</taxon>
        <taxon>Streptophyta</taxon>
        <taxon>Embryophyta</taxon>
        <taxon>Tracheophyta</taxon>
        <taxon>Spermatophyta</taxon>
        <taxon>Magnoliopsida</taxon>
        <taxon>eudicotyledons</taxon>
        <taxon>Gunneridae</taxon>
        <taxon>Pentapetalae</taxon>
        <taxon>rosids</taxon>
        <taxon>fabids</taxon>
        <taxon>Rosales</taxon>
        <taxon>Rhamnaceae</taxon>
        <taxon>rhamnoid group</taxon>
        <taxon>Rhamneae</taxon>
        <taxon>Rhamnella</taxon>
    </lineage>
</organism>
<dbReference type="GO" id="GO:0061733">
    <property type="term" value="F:protein-lysine-acetyltransferase activity"/>
    <property type="evidence" value="ECO:0007669"/>
    <property type="project" value="TreeGrafter"/>
</dbReference>
<comment type="subcellular location">
    <subcellularLocation>
        <location evidence="1">Nucleus</location>
    </subcellularLocation>
</comment>
<dbReference type="InterPro" id="IPR028005">
    <property type="entry name" value="AcTrfase_ESCO_Znf_dom"/>
</dbReference>
<dbReference type="Pfam" id="PF13880">
    <property type="entry name" value="Acetyltransf_13"/>
    <property type="match status" value="1"/>
</dbReference>
<dbReference type="GO" id="GO:0005634">
    <property type="term" value="C:nucleus"/>
    <property type="evidence" value="ECO:0007669"/>
    <property type="project" value="UniProtKB-SubCell"/>
</dbReference>
<accession>A0A8K0GZ65</accession>
<sequence length="365" mass="40634">MQSKISAFFKSTPSATQSPDSPPIIDGDDDELAIWERKEHQYFSTYSRRAPRPRSGENDKEASGELLKNPISDNCFSKPKSTVSGGPVTKNKKRSYAQFHLELGQSDFLLHTCSTCGIKYAPGDEEDEKAHKTFHKNYTHGIQFKGWCNERVIHMPTNEAGRIVAAFDNDPPVWRNKVGEVVKMMEIELGSGWIFHKLCKVFLFVSSQRVVGCLIAEPIQKAFRVFSTSVGGSSDVTKTKKEIARPTTLQFGDINFQREVVKRAPSQSKTELLDENLNGAIFCEKEAVPAACGIRAIWVSPANRRKHIATQLLDAVRKSFCLGYVLERSQLAFSQPTSTGKALASNYVGTGSFLVYKSNHLDSVC</sequence>
<dbReference type="PANTHER" id="PTHR45884:SF2">
    <property type="entry name" value="N-ACETYLTRANSFERASE ECO"/>
    <property type="match status" value="1"/>
</dbReference>
<dbReference type="EMBL" id="VOIH02000007">
    <property type="protein sequence ID" value="KAF3442741.1"/>
    <property type="molecule type" value="Genomic_DNA"/>
</dbReference>
<gene>
    <name evidence="13" type="ORF">FNV43_RR16658</name>
</gene>
<dbReference type="GO" id="GO:0008270">
    <property type="term" value="F:zinc ion binding"/>
    <property type="evidence" value="ECO:0007669"/>
    <property type="project" value="UniProtKB-KW"/>
</dbReference>
<dbReference type="AlphaFoldDB" id="A0A8K0GZ65"/>
<dbReference type="InterPro" id="IPR028009">
    <property type="entry name" value="ESCO_Acetyltransf_dom"/>
</dbReference>
<dbReference type="PANTHER" id="PTHR45884">
    <property type="entry name" value="N-ACETYLTRANSFERASE ECO"/>
    <property type="match status" value="1"/>
</dbReference>
<evidence type="ECO:0000256" key="4">
    <source>
        <dbReference type="ARBA" id="ARBA00022723"/>
    </source>
</evidence>
<dbReference type="Proteomes" id="UP000796880">
    <property type="component" value="Unassembled WGS sequence"/>
</dbReference>
<evidence type="ECO:0000256" key="9">
    <source>
        <dbReference type="ARBA" id="ARBA00023315"/>
    </source>
</evidence>
<dbReference type="Gene3D" id="3.40.630.30">
    <property type="match status" value="1"/>
</dbReference>
<feature type="domain" description="N-acetyltransferase ESCO zinc-finger" evidence="11">
    <location>
        <begin position="98"/>
        <end position="137"/>
    </location>
</feature>
<evidence type="ECO:0000313" key="14">
    <source>
        <dbReference type="Proteomes" id="UP000796880"/>
    </source>
</evidence>
<keyword evidence="7" id="KW-0539">Nucleus</keyword>
<dbReference type="Pfam" id="PF13878">
    <property type="entry name" value="zf-C2H2_3"/>
    <property type="match status" value="1"/>
</dbReference>
<feature type="compositionally biased region" description="Basic and acidic residues" evidence="10">
    <location>
        <begin position="54"/>
        <end position="63"/>
    </location>
</feature>
<feature type="compositionally biased region" description="Polar residues" evidence="10">
    <location>
        <begin position="71"/>
        <end position="84"/>
    </location>
</feature>
<keyword evidence="3" id="KW-0808">Transferase</keyword>
<evidence type="ECO:0008006" key="15">
    <source>
        <dbReference type="Google" id="ProtNLM"/>
    </source>
</evidence>
<evidence type="ECO:0000313" key="13">
    <source>
        <dbReference type="EMBL" id="KAF3442741.1"/>
    </source>
</evidence>
<comment type="similarity">
    <text evidence="2">Belongs to the acetyltransferase family. ECO subfamily.</text>
</comment>
<keyword evidence="14" id="KW-1185">Reference proteome</keyword>
<dbReference type="OrthoDB" id="428854at2759"/>
<keyword evidence="9" id="KW-0012">Acyltransferase</keyword>
<keyword evidence="8" id="KW-0131">Cell cycle</keyword>
<keyword evidence="5" id="KW-0863">Zinc-finger</keyword>
<dbReference type="GO" id="GO:0007064">
    <property type="term" value="P:mitotic sister chromatid cohesion"/>
    <property type="evidence" value="ECO:0007669"/>
    <property type="project" value="TreeGrafter"/>
</dbReference>
<feature type="region of interest" description="Disordered" evidence="10">
    <location>
        <begin position="44"/>
        <end position="89"/>
    </location>
</feature>
<evidence type="ECO:0000256" key="5">
    <source>
        <dbReference type="ARBA" id="ARBA00022771"/>
    </source>
</evidence>
<evidence type="ECO:0000256" key="7">
    <source>
        <dbReference type="ARBA" id="ARBA00023242"/>
    </source>
</evidence>
<evidence type="ECO:0000256" key="1">
    <source>
        <dbReference type="ARBA" id="ARBA00004123"/>
    </source>
</evidence>
<protein>
    <recommendedName>
        <fullName evidence="15">N-acetyltransferase ESCO2</fullName>
    </recommendedName>
</protein>
<evidence type="ECO:0000256" key="3">
    <source>
        <dbReference type="ARBA" id="ARBA00022679"/>
    </source>
</evidence>
<keyword evidence="4" id="KW-0479">Metal-binding</keyword>
<feature type="domain" description="N-acetyltransferase ESCO acetyl-transferase" evidence="12">
    <location>
        <begin position="288"/>
        <end position="356"/>
    </location>
</feature>
<dbReference type="GO" id="GO:0000785">
    <property type="term" value="C:chromatin"/>
    <property type="evidence" value="ECO:0007669"/>
    <property type="project" value="TreeGrafter"/>
</dbReference>
<proteinExistence type="inferred from homology"/>
<evidence type="ECO:0000256" key="2">
    <source>
        <dbReference type="ARBA" id="ARBA00005816"/>
    </source>
</evidence>
<reference evidence="13" key="1">
    <citation type="submission" date="2020-03" db="EMBL/GenBank/DDBJ databases">
        <title>A high-quality chromosome-level genome assembly of a woody plant with both climbing and erect habits, Rhamnella rubrinervis.</title>
        <authorList>
            <person name="Lu Z."/>
            <person name="Yang Y."/>
            <person name="Zhu X."/>
            <person name="Sun Y."/>
        </authorList>
    </citation>
    <scope>NUCLEOTIDE SEQUENCE</scope>
    <source>
        <strain evidence="13">BYM</strain>
        <tissue evidence="13">Leaf</tissue>
    </source>
</reference>